<evidence type="ECO:0000313" key="4">
    <source>
        <dbReference type="EMBL" id="GMM35837.1"/>
    </source>
</evidence>
<reference evidence="4 5" key="1">
    <citation type="journal article" date="2023" name="Elife">
        <title>Identification of key yeast species and microbe-microbe interactions impacting larval growth of Drosophila in the wild.</title>
        <authorList>
            <person name="Mure A."/>
            <person name="Sugiura Y."/>
            <person name="Maeda R."/>
            <person name="Honda K."/>
            <person name="Sakurai N."/>
            <person name="Takahashi Y."/>
            <person name="Watada M."/>
            <person name="Katoh T."/>
            <person name="Gotoh A."/>
            <person name="Gotoh Y."/>
            <person name="Taniguchi I."/>
            <person name="Nakamura K."/>
            <person name="Hayashi T."/>
            <person name="Katayama T."/>
            <person name="Uemura T."/>
            <person name="Hattori Y."/>
        </authorList>
    </citation>
    <scope>NUCLEOTIDE SEQUENCE [LARGE SCALE GENOMIC DNA]</scope>
    <source>
        <strain evidence="4 5">SC-9</strain>
    </source>
</reference>
<keyword evidence="5" id="KW-1185">Reference proteome</keyword>
<feature type="transmembrane region" description="Helical" evidence="2">
    <location>
        <begin position="498"/>
        <end position="517"/>
    </location>
</feature>
<dbReference type="Proteomes" id="UP001360560">
    <property type="component" value="Unassembled WGS sequence"/>
</dbReference>
<comment type="similarity">
    <text evidence="1">Belongs to the SecY/SEC61-alpha family.</text>
</comment>
<feature type="transmembrane region" description="Helical" evidence="2">
    <location>
        <begin position="229"/>
        <end position="249"/>
    </location>
</feature>
<evidence type="ECO:0000313" key="5">
    <source>
        <dbReference type="Proteomes" id="UP001360560"/>
    </source>
</evidence>
<evidence type="ECO:0000259" key="3">
    <source>
        <dbReference type="Pfam" id="PF10559"/>
    </source>
</evidence>
<dbReference type="GO" id="GO:0016020">
    <property type="term" value="C:membrane"/>
    <property type="evidence" value="ECO:0007669"/>
    <property type="project" value="InterPro"/>
</dbReference>
<dbReference type="GO" id="GO:0015031">
    <property type="term" value="P:protein transport"/>
    <property type="evidence" value="ECO:0007669"/>
    <property type="project" value="InterPro"/>
</dbReference>
<protein>
    <recommendedName>
        <fullName evidence="3">Translocon Sec61/SecY plug domain-containing protein</fullName>
    </recommendedName>
</protein>
<dbReference type="InterPro" id="IPR019561">
    <property type="entry name" value="Translocon_Sec61/SecY_plug_dom"/>
</dbReference>
<evidence type="ECO:0000256" key="2">
    <source>
        <dbReference type="SAM" id="Phobius"/>
    </source>
</evidence>
<feature type="domain" description="Translocon Sec61/SecY plug" evidence="3">
    <location>
        <begin position="67"/>
        <end position="99"/>
    </location>
</feature>
<feature type="transmembrane region" description="Helical" evidence="2">
    <location>
        <begin position="369"/>
        <end position="387"/>
    </location>
</feature>
<dbReference type="PANTHER" id="PTHR10906">
    <property type="entry name" value="SECY/SEC61-ALPHA FAMILY MEMBER"/>
    <property type="match status" value="1"/>
</dbReference>
<dbReference type="Gene3D" id="1.10.3370.10">
    <property type="entry name" value="SecY subunit domain"/>
    <property type="match status" value="1"/>
</dbReference>
<dbReference type="SUPFAM" id="SSF103491">
    <property type="entry name" value="Preprotein translocase SecY subunit"/>
    <property type="match status" value="1"/>
</dbReference>
<feature type="transmembrane region" description="Helical" evidence="2">
    <location>
        <begin position="59"/>
        <end position="78"/>
    </location>
</feature>
<sequence>MPIINVPHHPSTSISSPTNQKYHTMAKFRLLDLVKPFQHGLPEIENPVSKAHLSFDDRMLYSIGIAIFFVFSQLPIYSVTSVNSDPFYQFRPLFAAERGTLDEFGLLPIITAGFFWQFLSGFRLINVNFNVKSDRGYFQSLQKLTAIFLGGVYAFALVFLTDYYNPTSKFAGAIDYNISSTTADAVVNVSSNIGEKFLIWFQLFVYNFLLTMIVEILDKDYGFTSGSLFLIGANVSVTFMTGVIDFTTIKTGKGYEYRGVFIQLFIIVKNAFGSLFSSSSKSNFFYEIVHLFNRSSLVNLKQVLFGVIAATLLFYLQAFHQAVPIKSKQIKTQAQSYPVKLFFNGALPIIFAYSVLFNLKIFSYVSYKFLNFTTLGSSLIAIVIAQFESSSSLVQSIIKLIVGEFSSDSFNPTFSKAYQTSGIASYFQAPTSFTGAILNPINTVVYSASLAGLIMFFALSWTKMSGSSGKDVADFFSKQNITILGKRDANVAHYFNKIINNACISGGLILAALAVIFDFLGCQGLPTALVVSILIIFNFLESFFTELQQSGGSSLYNTAFGGQDKLFGQ</sequence>
<dbReference type="Pfam" id="PF00344">
    <property type="entry name" value="SecY"/>
    <property type="match status" value="1"/>
</dbReference>
<accession>A0AAV5QMJ3</accession>
<dbReference type="InterPro" id="IPR002208">
    <property type="entry name" value="SecY/SEC61-alpha"/>
</dbReference>
<comment type="caution">
    <text evidence="4">The sequence shown here is derived from an EMBL/GenBank/DDBJ whole genome shotgun (WGS) entry which is preliminary data.</text>
</comment>
<keyword evidence="2" id="KW-0472">Membrane</keyword>
<feature type="transmembrane region" description="Helical" evidence="2">
    <location>
        <begin position="255"/>
        <end position="276"/>
    </location>
</feature>
<feature type="transmembrane region" description="Helical" evidence="2">
    <location>
        <begin position="443"/>
        <end position="461"/>
    </location>
</feature>
<feature type="transmembrane region" description="Helical" evidence="2">
    <location>
        <begin position="337"/>
        <end position="357"/>
    </location>
</feature>
<feature type="transmembrane region" description="Helical" evidence="2">
    <location>
        <begin position="104"/>
        <end position="125"/>
    </location>
</feature>
<organism evidence="4 5">
    <name type="scientific">Saccharomycopsis crataegensis</name>
    <dbReference type="NCBI Taxonomy" id="43959"/>
    <lineage>
        <taxon>Eukaryota</taxon>
        <taxon>Fungi</taxon>
        <taxon>Dikarya</taxon>
        <taxon>Ascomycota</taxon>
        <taxon>Saccharomycotina</taxon>
        <taxon>Saccharomycetes</taxon>
        <taxon>Saccharomycopsidaceae</taxon>
        <taxon>Saccharomycopsis</taxon>
    </lineage>
</organism>
<keyword evidence="2" id="KW-1133">Transmembrane helix</keyword>
<dbReference type="Pfam" id="PF10559">
    <property type="entry name" value="Plug_translocon"/>
    <property type="match status" value="1"/>
</dbReference>
<gene>
    <name evidence="4" type="ORF">DASC09_031620</name>
</gene>
<keyword evidence="2" id="KW-0812">Transmembrane</keyword>
<feature type="transmembrane region" description="Helical" evidence="2">
    <location>
        <begin position="146"/>
        <end position="164"/>
    </location>
</feature>
<feature type="transmembrane region" description="Helical" evidence="2">
    <location>
        <begin position="197"/>
        <end position="217"/>
    </location>
</feature>
<name>A0AAV5QMJ3_9ASCO</name>
<feature type="transmembrane region" description="Helical" evidence="2">
    <location>
        <begin position="523"/>
        <end position="540"/>
    </location>
</feature>
<dbReference type="InterPro" id="IPR023201">
    <property type="entry name" value="SecY_dom_sf"/>
</dbReference>
<dbReference type="AlphaFoldDB" id="A0AAV5QMJ3"/>
<dbReference type="EMBL" id="BTFZ01000011">
    <property type="protein sequence ID" value="GMM35837.1"/>
    <property type="molecule type" value="Genomic_DNA"/>
</dbReference>
<feature type="transmembrane region" description="Helical" evidence="2">
    <location>
        <begin position="297"/>
        <end position="317"/>
    </location>
</feature>
<proteinExistence type="inferred from homology"/>
<evidence type="ECO:0000256" key="1">
    <source>
        <dbReference type="RuleBase" id="RU004349"/>
    </source>
</evidence>
<dbReference type="GeneID" id="90073812"/>
<dbReference type="RefSeq" id="XP_064852833.1">
    <property type="nucleotide sequence ID" value="XM_064996761.1"/>
</dbReference>